<dbReference type="PROSITE" id="PS51462">
    <property type="entry name" value="NUDIX"/>
    <property type="match status" value="1"/>
</dbReference>
<dbReference type="InterPro" id="IPR000086">
    <property type="entry name" value="NUDIX_hydrolase_dom"/>
</dbReference>
<comment type="similarity">
    <text evidence="2 4">Belongs to the Nudix hydrolase family.</text>
</comment>
<name>A0ABP6QC29_9ACTN</name>
<dbReference type="Pfam" id="PF00293">
    <property type="entry name" value="NUDIX"/>
    <property type="match status" value="1"/>
</dbReference>
<comment type="cofactor">
    <cofactor evidence="1">
        <name>Mg(2+)</name>
        <dbReference type="ChEBI" id="CHEBI:18420"/>
    </cofactor>
</comment>
<evidence type="ECO:0000313" key="7">
    <source>
        <dbReference type="Proteomes" id="UP001501237"/>
    </source>
</evidence>
<sequence length="142" mass="16144">MTDEIRKQLRVGCYGILVEDGKLLLSRFIGGREPIWILPGGGMDHGEHPEDAVLRELTEESGYTGEVVRLVGVGSLHNPRREWDGEVVDHQTLRILYELRLTGGELVYEVGGSTDRAEWFPLEALPERGDFVDEALRMWREK</sequence>
<evidence type="ECO:0000256" key="4">
    <source>
        <dbReference type="RuleBase" id="RU003476"/>
    </source>
</evidence>
<dbReference type="PRINTS" id="PR00502">
    <property type="entry name" value="NUDIXFAMILY"/>
</dbReference>
<dbReference type="PANTHER" id="PTHR43046:SF16">
    <property type="entry name" value="ADP-RIBOSE PYROPHOSPHATASE YJHB-RELATED"/>
    <property type="match status" value="1"/>
</dbReference>
<proteinExistence type="inferred from homology"/>
<reference evidence="7" key="1">
    <citation type="journal article" date="2019" name="Int. J. Syst. Evol. Microbiol.">
        <title>The Global Catalogue of Microorganisms (GCM) 10K type strain sequencing project: providing services to taxonomists for standard genome sequencing and annotation.</title>
        <authorList>
            <consortium name="The Broad Institute Genomics Platform"/>
            <consortium name="The Broad Institute Genome Sequencing Center for Infectious Disease"/>
            <person name="Wu L."/>
            <person name="Ma J."/>
        </authorList>
    </citation>
    <scope>NUCLEOTIDE SEQUENCE [LARGE SCALE GENOMIC DNA]</scope>
    <source>
        <strain evidence="7">JCM 9377</strain>
    </source>
</reference>
<dbReference type="InterPro" id="IPR015797">
    <property type="entry name" value="NUDIX_hydrolase-like_dom_sf"/>
</dbReference>
<evidence type="ECO:0000259" key="5">
    <source>
        <dbReference type="PROSITE" id="PS51462"/>
    </source>
</evidence>
<keyword evidence="3 4" id="KW-0378">Hydrolase</keyword>
<dbReference type="InterPro" id="IPR020476">
    <property type="entry name" value="Nudix_hydrolase"/>
</dbReference>
<protein>
    <recommendedName>
        <fullName evidence="5">Nudix hydrolase domain-containing protein</fullName>
    </recommendedName>
</protein>
<evidence type="ECO:0000256" key="3">
    <source>
        <dbReference type="ARBA" id="ARBA00022801"/>
    </source>
</evidence>
<dbReference type="CDD" id="cd02883">
    <property type="entry name" value="NUDIX_Hydrolase"/>
    <property type="match status" value="1"/>
</dbReference>
<evidence type="ECO:0000256" key="2">
    <source>
        <dbReference type="ARBA" id="ARBA00005582"/>
    </source>
</evidence>
<evidence type="ECO:0000313" key="6">
    <source>
        <dbReference type="EMBL" id="GAA3211436.1"/>
    </source>
</evidence>
<feature type="domain" description="Nudix hydrolase" evidence="5">
    <location>
        <begin position="8"/>
        <end position="142"/>
    </location>
</feature>
<dbReference type="Proteomes" id="UP001501237">
    <property type="component" value="Unassembled WGS sequence"/>
</dbReference>
<organism evidence="6 7">
    <name type="scientific">Actinocorallia longicatena</name>
    <dbReference type="NCBI Taxonomy" id="111803"/>
    <lineage>
        <taxon>Bacteria</taxon>
        <taxon>Bacillati</taxon>
        <taxon>Actinomycetota</taxon>
        <taxon>Actinomycetes</taxon>
        <taxon>Streptosporangiales</taxon>
        <taxon>Thermomonosporaceae</taxon>
        <taxon>Actinocorallia</taxon>
    </lineage>
</organism>
<keyword evidence="7" id="KW-1185">Reference proteome</keyword>
<dbReference type="PANTHER" id="PTHR43046">
    <property type="entry name" value="GDP-MANNOSE MANNOSYL HYDROLASE"/>
    <property type="match status" value="1"/>
</dbReference>
<dbReference type="EMBL" id="BAAAUV010000006">
    <property type="protein sequence ID" value="GAA3211436.1"/>
    <property type="molecule type" value="Genomic_DNA"/>
</dbReference>
<dbReference type="PROSITE" id="PS00893">
    <property type="entry name" value="NUDIX_BOX"/>
    <property type="match status" value="1"/>
</dbReference>
<dbReference type="Gene3D" id="3.90.79.10">
    <property type="entry name" value="Nucleoside Triphosphate Pyrophosphohydrolase"/>
    <property type="match status" value="1"/>
</dbReference>
<dbReference type="RefSeq" id="WP_344828238.1">
    <property type="nucleotide sequence ID" value="NZ_BAAAUV010000006.1"/>
</dbReference>
<evidence type="ECO:0000256" key="1">
    <source>
        <dbReference type="ARBA" id="ARBA00001946"/>
    </source>
</evidence>
<comment type="caution">
    <text evidence="6">The sequence shown here is derived from an EMBL/GenBank/DDBJ whole genome shotgun (WGS) entry which is preliminary data.</text>
</comment>
<accession>A0ABP6QC29</accession>
<dbReference type="SUPFAM" id="SSF55811">
    <property type="entry name" value="Nudix"/>
    <property type="match status" value="1"/>
</dbReference>
<gene>
    <name evidence="6" type="ORF">GCM10010468_30130</name>
</gene>
<dbReference type="InterPro" id="IPR020084">
    <property type="entry name" value="NUDIX_hydrolase_CS"/>
</dbReference>